<dbReference type="InterPro" id="IPR052295">
    <property type="entry name" value="Odorant-binding_protein"/>
</dbReference>
<sequence>MNIAMVKIVFLLGVCVFAVSGALLKNDNTTESINVNRCEIPTAAPKKIEEVINTCQDEIKIAILSEALEALNVNEHKVSREKRSAFSEDERKIAGCLLQCVYRKMRAVNEYGFPTVDGMVSLYTEGVTQKEYVLATLQAVTKCLVKAQKAYSLPTGVFQASKACDVAYDVFDCVSEEVAKYCGQTP</sequence>
<keyword evidence="3" id="KW-0964">Secreted</keyword>
<evidence type="ECO:0000313" key="6">
    <source>
        <dbReference type="Proteomes" id="UP001566132"/>
    </source>
</evidence>
<evidence type="ECO:0000313" key="5">
    <source>
        <dbReference type="EMBL" id="KAL1491301.1"/>
    </source>
</evidence>
<feature type="signal peptide" evidence="4">
    <location>
        <begin position="1"/>
        <end position="21"/>
    </location>
</feature>
<evidence type="ECO:0000256" key="4">
    <source>
        <dbReference type="SAM" id="SignalP"/>
    </source>
</evidence>
<dbReference type="InterPro" id="IPR006170">
    <property type="entry name" value="PBP/GOBP"/>
</dbReference>
<keyword evidence="6" id="KW-1185">Reference proteome</keyword>
<comment type="similarity">
    <text evidence="2">Belongs to the PBP/GOBP family.</text>
</comment>
<dbReference type="Pfam" id="PF01395">
    <property type="entry name" value="PBP_GOBP"/>
    <property type="match status" value="1"/>
</dbReference>
<accession>A0ABD1E9G6</accession>
<feature type="chain" id="PRO_5044802257" evidence="4">
    <location>
        <begin position="22"/>
        <end position="186"/>
    </location>
</feature>
<comment type="caution">
    <text evidence="5">The sequence shown here is derived from an EMBL/GenBank/DDBJ whole genome shotgun (WGS) entry which is preliminary data.</text>
</comment>
<comment type="subcellular location">
    <subcellularLocation>
        <location evidence="1">Secreted</location>
    </subcellularLocation>
</comment>
<dbReference type="CDD" id="cd23992">
    <property type="entry name" value="PBP_GOBP"/>
    <property type="match status" value="1"/>
</dbReference>
<dbReference type="AlphaFoldDB" id="A0ABD1E9G6"/>
<dbReference type="GO" id="GO:0005576">
    <property type="term" value="C:extracellular region"/>
    <property type="evidence" value="ECO:0007669"/>
    <property type="project" value="UniProtKB-SubCell"/>
</dbReference>
<name>A0ABD1E9G6_HYPHA</name>
<evidence type="ECO:0000256" key="2">
    <source>
        <dbReference type="ARBA" id="ARBA00008098"/>
    </source>
</evidence>
<dbReference type="PANTHER" id="PTHR21066">
    <property type="entry name" value="ODORANT-BINDING PROTEIN 59A-RELATED"/>
    <property type="match status" value="1"/>
</dbReference>
<dbReference type="InterPro" id="IPR036728">
    <property type="entry name" value="PBP_GOBP_sf"/>
</dbReference>
<dbReference type="PANTHER" id="PTHR21066:SF18">
    <property type="entry name" value="ODORANT-BINDING PROTEIN 73A, ISOFORM B"/>
    <property type="match status" value="1"/>
</dbReference>
<protein>
    <submittedName>
        <fullName evidence="5">Uncharacterized protein</fullName>
    </submittedName>
</protein>
<gene>
    <name evidence="5" type="ORF">ABEB36_011918</name>
</gene>
<dbReference type="EMBL" id="JBDJPC010000009">
    <property type="protein sequence ID" value="KAL1491301.1"/>
    <property type="molecule type" value="Genomic_DNA"/>
</dbReference>
<organism evidence="5 6">
    <name type="scientific">Hypothenemus hampei</name>
    <name type="common">Coffee berry borer</name>
    <dbReference type="NCBI Taxonomy" id="57062"/>
    <lineage>
        <taxon>Eukaryota</taxon>
        <taxon>Metazoa</taxon>
        <taxon>Ecdysozoa</taxon>
        <taxon>Arthropoda</taxon>
        <taxon>Hexapoda</taxon>
        <taxon>Insecta</taxon>
        <taxon>Pterygota</taxon>
        <taxon>Neoptera</taxon>
        <taxon>Endopterygota</taxon>
        <taxon>Coleoptera</taxon>
        <taxon>Polyphaga</taxon>
        <taxon>Cucujiformia</taxon>
        <taxon>Curculionidae</taxon>
        <taxon>Scolytinae</taxon>
        <taxon>Hypothenemus</taxon>
    </lineage>
</organism>
<proteinExistence type="inferred from homology"/>
<keyword evidence="4" id="KW-0732">Signal</keyword>
<dbReference type="SUPFAM" id="SSF47565">
    <property type="entry name" value="Insect pheromone/odorant-binding proteins"/>
    <property type="match status" value="1"/>
</dbReference>
<dbReference type="Proteomes" id="UP001566132">
    <property type="component" value="Unassembled WGS sequence"/>
</dbReference>
<reference evidence="5 6" key="1">
    <citation type="submission" date="2024-05" db="EMBL/GenBank/DDBJ databases">
        <title>Genetic variation in Jamaican populations of the coffee berry borer (Hypothenemus hampei).</title>
        <authorList>
            <person name="Errbii M."/>
            <person name="Myrie A."/>
        </authorList>
    </citation>
    <scope>NUCLEOTIDE SEQUENCE [LARGE SCALE GENOMIC DNA]</scope>
    <source>
        <strain evidence="5">JA-Hopewell-2020-01-JO</strain>
        <tissue evidence="5">Whole body</tissue>
    </source>
</reference>
<evidence type="ECO:0000256" key="3">
    <source>
        <dbReference type="ARBA" id="ARBA00022525"/>
    </source>
</evidence>
<evidence type="ECO:0000256" key="1">
    <source>
        <dbReference type="ARBA" id="ARBA00004613"/>
    </source>
</evidence>
<dbReference type="Gene3D" id="1.10.238.20">
    <property type="entry name" value="Pheromone/general odorant binding protein domain"/>
    <property type="match status" value="1"/>
</dbReference>